<evidence type="ECO:0000313" key="3">
    <source>
        <dbReference type="Proteomes" id="UP000318437"/>
    </source>
</evidence>
<name>A0A5C6CX00_9BACT</name>
<dbReference type="AlphaFoldDB" id="A0A5C6CX00"/>
<dbReference type="Proteomes" id="UP000318437">
    <property type="component" value="Unassembled WGS sequence"/>
</dbReference>
<protein>
    <submittedName>
        <fullName evidence="2">Uncharacterized protein</fullName>
    </submittedName>
</protein>
<gene>
    <name evidence="2" type="ORF">Pla144_23230</name>
</gene>
<keyword evidence="1" id="KW-0812">Transmembrane</keyword>
<reference evidence="2 3" key="1">
    <citation type="submission" date="2019-02" db="EMBL/GenBank/DDBJ databases">
        <title>Deep-cultivation of Planctomycetes and their phenomic and genomic characterization uncovers novel biology.</title>
        <authorList>
            <person name="Wiegand S."/>
            <person name="Jogler M."/>
            <person name="Boedeker C."/>
            <person name="Pinto D."/>
            <person name="Vollmers J."/>
            <person name="Rivas-Marin E."/>
            <person name="Kohn T."/>
            <person name="Peeters S.H."/>
            <person name="Heuer A."/>
            <person name="Rast P."/>
            <person name="Oberbeckmann S."/>
            <person name="Bunk B."/>
            <person name="Jeske O."/>
            <person name="Meyerdierks A."/>
            <person name="Storesund J.E."/>
            <person name="Kallscheuer N."/>
            <person name="Luecker S."/>
            <person name="Lage O.M."/>
            <person name="Pohl T."/>
            <person name="Merkel B.J."/>
            <person name="Hornburger P."/>
            <person name="Mueller R.-W."/>
            <person name="Bruemmer F."/>
            <person name="Labrenz M."/>
            <person name="Spormann A.M."/>
            <person name="Op Den Camp H."/>
            <person name="Overmann J."/>
            <person name="Amann R."/>
            <person name="Jetten M.S.M."/>
            <person name="Mascher T."/>
            <person name="Medema M.H."/>
            <person name="Devos D.P."/>
            <person name="Kaster A.-K."/>
            <person name="Ovreas L."/>
            <person name="Rohde M."/>
            <person name="Galperin M.Y."/>
            <person name="Jogler C."/>
        </authorList>
    </citation>
    <scope>NUCLEOTIDE SEQUENCE [LARGE SCALE GENOMIC DNA]</scope>
    <source>
        <strain evidence="2 3">Pla144</strain>
    </source>
</reference>
<dbReference type="OrthoDB" id="2601038at2"/>
<organism evidence="2 3">
    <name type="scientific">Bythopirellula polymerisocia</name>
    <dbReference type="NCBI Taxonomy" id="2528003"/>
    <lineage>
        <taxon>Bacteria</taxon>
        <taxon>Pseudomonadati</taxon>
        <taxon>Planctomycetota</taxon>
        <taxon>Planctomycetia</taxon>
        <taxon>Pirellulales</taxon>
        <taxon>Lacipirellulaceae</taxon>
        <taxon>Bythopirellula</taxon>
    </lineage>
</organism>
<keyword evidence="3" id="KW-1185">Reference proteome</keyword>
<proteinExistence type="predicted"/>
<keyword evidence="1" id="KW-1133">Transmembrane helix</keyword>
<sequence>MNDFYRRLKLKPYTNDLKLIRERILAQASTSHWVEDAFQILLDDKRKRVYDRTHKALMAVSHLRLKQGLYNSPGWKVASAADFQMVRTSSKTPPPPEQNDWSKRARTLERRKLALIILANVGLIALFLYLVLDQNRGPSERSYQNPSKGNVRAEPKNSALALPLTGIIWGDNSFRRSAVAPLKITTSRGANYYVKLVGLQSKQVVATFFIRGGEMLEIEVPLGTFEIRYAMGDQWYGTSDYFGSGTSYSRADAVFEFTKESNHYSGYEIELILQSNGNLETESISEEDF</sequence>
<keyword evidence="1" id="KW-0472">Membrane</keyword>
<dbReference type="RefSeq" id="WP_146450740.1">
    <property type="nucleotide sequence ID" value="NZ_SJPS01000003.1"/>
</dbReference>
<comment type="caution">
    <text evidence="2">The sequence shown here is derived from an EMBL/GenBank/DDBJ whole genome shotgun (WGS) entry which is preliminary data.</text>
</comment>
<dbReference type="EMBL" id="SJPS01000003">
    <property type="protein sequence ID" value="TWU27546.1"/>
    <property type="molecule type" value="Genomic_DNA"/>
</dbReference>
<evidence type="ECO:0000313" key="2">
    <source>
        <dbReference type="EMBL" id="TWU27546.1"/>
    </source>
</evidence>
<feature type="transmembrane region" description="Helical" evidence="1">
    <location>
        <begin position="113"/>
        <end position="132"/>
    </location>
</feature>
<accession>A0A5C6CX00</accession>
<evidence type="ECO:0000256" key="1">
    <source>
        <dbReference type="SAM" id="Phobius"/>
    </source>
</evidence>